<dbReference type="InterPro" id="IPR016161">
    <property type="entry name" value="Ald_DH/histidinol_DH"/>
</dbReference>
<sequence length="515" mass="54547">MTIELNGGHYIQGRWHQSGEPFHRMAAASNQALPEPFYDANDTDVDAAVTAAEASFWLYQQKSAAERAELLEAMAEELLADGAEIVAMAMQESALPQARLQGELSRTCNQLRLFAAALRDPMEPVIVDRAQPERTPLPKPDMRLGQLPLGPVAVFGASNFPLAFSTPGGDTASALAAGCSVVVKGHPAHPGTSELCTRAIARAIEKCDMPQGLFSLLQGHSPNLSTALVGHGAIKAVGFTGSLKVGRILADCCATRAEPIPFYGELGSINPQLLLPGMLEAHAEQLGQNQVTAMLLGQGQFCTNPGLLLAIKGPGLERFIATASRALAEQGAGAMLTAGIANAYRQGVESLLPQLELLAQGQAIEASHQTRPTLAKVSGKALLANPALRQEIFGPFALLAVCDSADELLDVISALEGQLSASVHGLEEELADFGPHIQRLAFKVGRLIFNQAPTGVEVCHAMQHGGPYPASTDSRSTSVGSGAMKRFLRPICYQNMPQALLPEPLKDGNPMIWAR</sequence>
<dbReference type="CDD" id="cd07129">
    <property type="entry name" value="ALDH_KGSADH"/>
    <property type="match status" value="1"/>
</dbReference>
<dbReference type="EMBL" id="CP071502">
    <property type="protein sequence ID" value="QSX35872.1"/>
    <property type="molecule type" value="Genomic_DNA"/>
</dbReference>
<dbReference type="Gene3D" id="3.40.605.10">
    <property type="entry name" value="Aldehyde Dehydrogenase, Chain A, domain 1"/>
    <property type="match status" value="1"/>
</dbReference>
<keyword evidence="4" id="KW-1185">Reference proteome</keyword>
<dbReference type="InterPro" id="IPR016163">
    <property type="entry name" value="Ald_DH_C"/>
</dbReference>
<dbReference type="RefSeq" id="WP_207379327.1">
    <property type="nucleotide sequence ID" value="NZ_CP071502.1"/>
</dbReference>
<dbReference type="InterPro" id="IPR044151">
    <property type="entry name" value="ALDH_KGSADH"/>
</dbReference>
<organism evidence="3 4">
    <name type="scientific">Shewanella sedimentimangrovi</name>
    <dbReference type="NCBI Taxonomy" id="2814293"/>
    <lineage>
        <taxon>Bacteria</taxon>
        <taxon>Pseudomonadati</taxon>
        <taxon>Pseudomonadota</taxon>
        <taxon>Gammaproteobacteria</taxon>
        <taxon>Alteromonadales</taxon>
        <taxon>Shewanellaceae</taxon>
        <taxon>Shewanella</taxon>
    </lineage>
</organism>
<evidence type="ECO:0000313" key="3">
    <source>
        <dbReference type="EMBL" id="QSX35872.1"/>
    </source>
</evidence>
<keyword evidence="1" id="KW-0560">Oxidoreductase</keyword>
<reference evidence="3 4" key="1">
    <citation type="submission" date="2021-03" db="EMBL/GenBank/DDBJ databases">
        <title>Novel species identification of genus Shewanella.</title>
        <authorList>
            <person name="Liu G."/>
            <person name="Zhang Q."/>
        </authorList>
    </citation>
    <scope>NUCLEOTIDE SEQUENCE [LARGE SCALE GENOMIC DNA]</scope>
    <source>
        <strain evidence="3 4">FJAT-52962</strain>
    </source>
</reference>
<evidence type="ECO:0000256" key="1">
    <source>
        <dbReference type="ARBA" id="ARBA00023002"/>
    </source>
</evidence>
<dbReference type="PANTHER" id="PTHR43353">
    <property type="entry name" value="SUCCINATE-SEMIALDEHYDE DEHYDROGENASE, MITOCHONDRIAL"/>
    <property type="match status" value="1"/>
</dbReference>
<dbReference type="SUPFAM" id="SSF53720">
    <property type="entry name" value="ALDH-like"/>
    <property type="match status" value="1"/>
</dbReference>
<dbReference type="Gene3D" id="3.40.309.10">
    <property type="entry name" value="Aldehyde Dehydrogenase, Chain A, domain 2"/>
    <property type="match status" value="1"/>
</dbReference>
<dbReference type="PANTHER" id="PTHR43353:SF3">
    <property type="entry name" value="ALDEHYDE DEHYDROGENASE-RELATED"/>
    <property type="match status" value="1"/>
</dbReference>
<name>A0ABX7QXV6_9GAMM</name>
<dbReference type="InterPro" id="IPR016162">
    <property type="entry name" value="Ald_DH_N"/>
</dbReference>
<dbReference type="InterPro" id="IPR050740">
    <property type="entry name" value="Aldehyde_DH_Superfamily"/>
</dbReference>
<protein>
    <submittedName>
        <fullName evidence="3">Aldehyde dehydrogenase (NADP(+))</fullName>
    </submittedName>
</protein>
<dbReference type="InterPro" id="IPR015590">
    <property type="entry name" value="Aldehyde_DH_dom"/>
</dbReference>
<dbReference type="Proteomes" id="UP000663207">
    <property type="component" value="Chromosome"/>
</dbReference>
<proteinExistence type="predicted"/>
<dbReference type="Pfam" id="PF00171">
    <property type="entry name" value="Aldedh"/>
    <property type="match status" value="1"/>
</dbReference>
<evidence type="ECO:0000313" key="4">
    <source>
        <dbReference type="Proteomes" id="UP000663207"/>
    </source>
</evidence>
<evidence type="ECO:0000259" key="2">
    <source>
        <dbReference type="Pfam" id="PF00171"/>
    </source>
</evidence>
<gene>
    <name evidence="3" type="ORF">JYB85_10920</name>
</gene>
<accession>A0ABX7QXV6</accession>
<feature type="domain" description="Aldehyde dehydrogenase" evidence="2">
    <location>
        <begin position="37"/>
        <end position="466"/>
    </location>
</feature>